<proteinExistence type="predicted"/>
<reference evidence="5" key="1">
    <citation type="submission" date="2016-10" db="EMBL/GenBank/DDBJ databases">
        <authorList>
            <person name="Varghese N."/>
            <person name="Submissions S."/>
        </authorList>
    </citation>
    <scope>NUCLEOTIDE SEQUENCE [LARGE SCALE GENOMIC DNA]</scope>
    <source>
        <strain evidence="5">CGMCC 1.10223</strain>
    </source>
</reference>
<keyword evidence="5" id="KW-1185">Reference proteome</keyword>
<keyword evidence="1" id="KW-0863">Zinc-finger</keyword>
<dbReference type="Proteomes" id="UP000183410">
    <property type="component" value="Unassembled WGS sequence"/>
</dbReference>
<dbReference type="Pfam" id="PF04434">
    <property type="entry name" value="SWIM"/>
    <property type="match status" value="1"/>
</dbReference>
<name>A0A1I2B8C5_9BACL</name>
<gene>
    <name evidence="4" type="ORF">SAMN04487969_103201</name>
</gene>
<evidence type="ECO:0000256" key="2">
    <source>
        <dbReference type="SAM" id="MobiDB-lite"/>
    </source>
</evidence>
<dbReference type="PROSITE" id="PS50966">
    <property type="entry name" value="ZF_SWIM"/>
    <property type="match status" value="1"/>
</dbReference>
<dbReference type="AlphaFoldDB" id="A0A1I2B8C5"/>
<sequence length="325" mass="34887">MAFYNGFPEYVSVAERKRRAAAAAEKLQQKNAKVWPVVITGRTVAATWWGKAWCANLESYADYSNRIDRGRSYVRHGAVLDLQMAGGKVEALVQGSSTKPYKVEITVGPLPGSVWKQIVKECAGKISSLQELVGGKFPAGLSELFTTKGTGLFPSPKDIHFRCSCPDYAVMCKHVAAVLYGIGARFDHDSALFFQLRNVKMDELISASLAAQSQEMLGKGGRRSRRVVDDGDLGSKFGIELDMGAEEGTSAAKGIGKQADRNMAATGRSIGGAKTDTETSASKAEPTAGSEGTKPRRGRPPKNKAVAEAVQVATDAVPSKSRRRL</sequence>
<dbReference type="GO" id="GO:0008270">
    <property type="term" value="F:zinc ion binding"/>
    <property type="evidence" value="ECO:0007669"/>
    <property type="project" value="UniProtKB-KW"/>
</dbReference>
<evidence type="ECO:0000313" key="5">
    <source>
        <dbReference type="Proteomes" id="UP000183410"/>
    </source>
</evidence>
<dbReference type="PANTHER" id="PTHR38133">
    <property type="entry name" value="SLR1429 PROTEIN"/>
    <property type="match status" value="1"/>
</dbReference>
<evidence type="ECO:0000256" key="1">
    <source>
        <dbReference type="PROSITE-ProRule" id="PRU00325"/>
    </source>
</evidence>
<feature type="region of interest" description="Disordered" evidence="2">
    <location>
        <begin position="268"/>
        <end position="325"/>
    </location>
</feature>
<dbReference type="PANTHER" id="PTHR38133:SF1">
    <property type="entry name" value="SLR1429 PROTEIN"/>
    <property type="match status" value="1"/>
</dbReference>
<protein>
    <submittedName>
        <fullName evidence="4">SWIM zinc finger</fullName>
    </submittedName>
</protein>
<keyword evidence="1" id="KW-0862">Zinc</keyword>
<accession>A0A1I2B8C5</accession>
<organism evidence="4 5">
    <name type="scientific">Paenibacillus algorifonticola</name>
    <dbReference type="NCBI Taxonomy" id="684063"/>
    <lineage>
        <taxon>Bacteria</taxon>
        <taxon>Bacillati</taxon>
        <taxon>Bacillota</taxon>
        <taxon>Bacilli</taxon>
        <taxon>Bacillales</taxon>
        <taxon>Paenibacillaceae</taxon>
        <taxon>Paenibacillus</taxon>
    </lineage>
</organism>
<dbReference type="RefSeq" id="WP_063837988.1">
    <property type="nucleotide sequence ID" value="NZ_FONN01000003.1"/>
</dbReference>
<dbReference type="InterPro" id="IPR007527">
    <property type="entry name" value="Znf_SWIM"/>
</dbReference>
<feature type="domain" description="SWIM-type" evidence="3">
    <location>
        <begin position="148"/>
        <end position="183"/>
    </location>
</feature>
<dbReference type="EMBL" id="FONN01000003">
    <property type="protein sequence ID" value="SFE52326.1"/>
    <property type="molecule type" value="Genomic_DNA"/>
</dbReference>
<evidence type="ECO:0000313" key="4">
    <source>
        <dbReference type="EMBL" id="SFE52326.1"/>
    </source>
</evidence>
<dbReference type="OrthoDB" id="188274at2"/>
<keyword evidence="1" id="KW-0479">Metal-binding</keyword>
<evidence type="ECO:0000259" key="3">
    <source>
        <dbReference type="PROSITE" id="PS50966"/>
    </source>
</evidence>